<gene>
    <name evidence="5" type="ORF">GSMUA_188820.1</name>
</gene>
<accession>A0A8D7FFN8</accession>
<evidence type="ECO:0000256" key="3">
    <source>
        <dbReference type="SAM" id="SignalP"/>
    </source>
</evidence>
<feature type="domain" description="Gnk2-homologous" evidence="4">
    <location>
        <begin position="27"/>
        <end position="117"/>
    </location>
</feature>
<feature type="chain" id="PRO_5034343753" evidence="3">
    <location>
        <begin position="27"/>
        <end position="117"/>
    </location>
</feature>
<dbReference type="InterPro" id="IPR002902">
    <property type="entry name" value="GNK2"/>
</dbReference>
<evidence type="ECO:0000256" key="2">
    <source>
        <dbReference type="ARBA" id="ARBA00022737"/>
    </source>
</evidence>
<protein>
    <submittedName>
        <fullName evidence="5">(wild Malaysian banana) hypothetical protein</fullName>
    </submittedName>
</protein>
<dbReference type="Pfam" id="PF01657">
    <property type="entry name" value="Stress-antifung"/>
    <property type="match status" value="1"/>
</dbReference>
<feature type="signal peptide" evidence="3">
    <location>
        <begin position="1"/>
        <end position="26"/>
    </location>
</feature>
<dbReference type="CDD" id="cd23509">
    <property type="entry name" value="Gnk2-like"/>
    <property type="match status" value="1"/>
</dbReference>
<dbReference type="Gene3D" id="3.30.430.20">
    <property type="entry name" value="Gnk2 domain, C-X8-C-X2-C motif"/>
    <property type="match status" value="1"/>
</dbReference>
<keyword evidence="2" id="KW-0677">Repeat</keyword>
<dbReference type="InterPro" id="IPR038408">
    <property type="entry name" value="GNK2_sf"/>
</dbReference>
<sequence>MFPSISSTQFLLLYLILLFVPSPTVAFTWQVCSTSAGNYTANSTYESNLNLLLSSLVSNGSAPGFFTDTVGRIPNQVQGLVLCRGDTNPTTCGSCLSNVTVQILRLCADNKDAVVWV</sequence>
<dbReference type="PANTHER" id="PTHR32099">
    <property type="entry name" value="CYSTEINE-RICH REPEAT SECRETORY PROTEIN"/>
    <property type="match status" value="1"/>
</dbReference>
<name>A0A8D7FFN8_MUSAM</name>
<dbReference type="PANTHER" id="PTHR32099:SF42">
    <property type="entry name" value="CYSTEINE-RICH RECEPTOR-LIKE PROTEIN KINASE 9-RELATED"/>
    <property type="match status" value="1"/>
</dbReference>
<organism evidence="5">
    <name type="scientific">Musa acuminata subsp. malaccensis</name>
    <name type="common">Wild banana</name>
    <name type="synonym">Musa malaccensis</name>
    <dbReference type="NCBI Taxonomy" id="214687"/>
    <lineage>
        <taxon>Eukaryota</taxon>
        <taxon>Viridiplantae</taxon>
        <taxon>Streptophyta</taxon>
        <taxon>Embryophyta</taxon>
        <taxon>Tracheophyta</taxon>
        <taxon>Spermatophyta</taxon>
        <taxon>Magnoliopsida</taxon>
        <taxon>Liliopsida</taxon>
        <taxon>Zingiberales</taxon>
        <taxon>Musaceae</taxon>
        <taxon>Musa</taxon>
    </lineage>
</organism>
<keyword evidence="1 3" id="KW-0732">Signal</keyword>
<reference evidence="5" key="1">
    <citation type="submission" date="2021-03" db="EMBL/GenBank/DDBJ databases">
        <authorList>
            <consortium name="Genoscope - CEA"/>
            <person name="William W."/>
        </authorList>
    </citation>
    <scope>NUCLEOTIDE SEQUENCE</scope>
    <source>
        <strain evidence="5">Doubled-haploid Pahang</strain>
    </source>
</reference>
<evidence type="ECO:0000313" key="5">
    <source>
        <dbReference type="EMBL" id="CAG1851684.1"/>
    </source>
</evidence>
<dbReference type="PROSITE" id="PS51473">
    <property type="entry name" value="GNK2"/>
    <property type="match status" value="1"/>
</dbReference>
<dbReference type="EMBL" id="HG996468">
    <property type="protein sequence ID" value="CAG1851684.1"/>
    <property type="molecule type" value="Genomic_DNA"/>
</dbReference>
<proteinExistence type="predicted"/>
<evidence type="ECO:0000259" key="4">
    <source>
        <dbReference type="PROSITE" id="PS51473"/>
    </source>
</evidence>
<evidence type="ECO:0000256" key="1">
    <source>
        <dbReference type="ARBA" id="ARBA00022729"/>
    </source>
</evidence>
<dbReference type="AlphaFoldDB" id="A0A8D7FFN8"/>